<comment type="caution">
    <text evidence="1">The sequence shown here is derived from an EMBL/GenBank/DDBJ whole genome shotgun (WGS) entry which is preliminary data.</text>
</comment>
<organism evidence="1 2">
    <name type="scientific">Lithocarpus litseifolius</name>
    <dbReference type="NCBI Taxonomy" id="425828"/>
    <lineage>
        <taxon>Eukaryota</taxon>
        <taxon>Viridiplantae</taxon>
        <taxon>Streptophyta</taxon>
        <taxon>Embryophyta</taxon>
        <taxon>Tracheophyta</taxon>
        <taxon>Spermatophyta</taxon>
        <taxon>Magnoliopsida</taxon>
        <taxon>eudicotyledons</taxon>
        <taxon>Gunneridae</taxon>
        <taxon>Pentapetalae</taxon>
        <taxon>rosids</taxon>
        <taxon>fabids</taxon>
        <taxon>Fagales</taxon>
        <taxon>Fagaceae</taxon>
        <taxon>Lithocarpus</taxon>
    </lineage>
</organism>
<sequence length="104" mass="11856">MAFWYDNWYNFGPLRNIIHGPLTPESSNLKIKDVADYTGSWNWSIIQMELPEEIISELKAIPIPLSIRLEDRLVWKCSPKGAFDLKSAYGLATEPTRGIPFKGS</sequence>
<evidence type="ECO:0000313" key="2">
    <source>
        <dbReference type="Proteomes" id="UP001459277"/>
    </source>
</evidence>
<evidence type="ECO:0000313" key="1">
    <source>
        <dbReference type="EMBL" id="KAL0013398.1"/>
    </source>
</evidence>
<protein>
    <submittedName>
        <fullName evidence="1">Uncharacterized protein</fullName>
    </submittedName>
</protein>
<gene>
    <name evidence="1" type="ORF">SO802_000467</name>
</gene>
<accession>A0AAW2DRZ7</accession>
<reference evidence="1 2" key="1">
    <citation type="submission" date="2024-01" db="EMBL/GenBank/DDBJ databases">
        <title>A telomere-to-telomere, gap-free genome of sweet tea (Lithocarpus litseifolius).</title>
        <authorList>
            <person name="Zhou J."/>
        </authorList>
    </citation>
    <scope>NUCLEOTIDE SEQUENCE [LARGE SCALE GENOMIC DNA]</scope>
    <source>
        <strain evidence="1">Zhou-2022a</strain>
        <tissue evidence="1">Leaf</tissue>
    </source>
</reference>
<proteinExistence type="predicted"/>
<name>A0AAW2DRZ7_9ROSI</name>
<dbReference type="Proteomes" id="UP001459277">
    <property type="component" value="Unassembled WGS sequence"/>
</dbReference>
<dbReference type="EMBL" id="JAZDWU010000001">
    <property type="protein sequence ID" value="KAL0013398.1"/>
    <property type="molecule type" value="Genomic_DNA"/>
</dbReference>
<dbReference type="AlphaFoldDB" id="A0AAW2DRZ7"/>
<keyword evidence="2" id="KW-1185">Reference proteome</keyword>